<keyword evidence="2" id="KW-1185">Reference proteome</keyword>
<gene>
    <name evidence="1" type="ORF">ODALV1_LOCUS26788</name>
</gene>
<comment type="caution">
    <text evidence="1">The sequence shown here is derived from an EMBL/GenBank/DDBJ whole genome shotgun (WGS) entry which is preliminary data.</text>
</comment>
<accession>A0ABP1RWI1</accession>
<dbReference type="PANTHER" id="PTHR37159">
    <property type="entry name" value="GH11867P"/>
    <property type="match status" value="1"/>
</dbReference>
<reference evidence="1 2" key="1">
    <citation type="submission" date="2024-08" db="EMBL/GenBank/DDBJ databases">
        <authorList>
            <person name="Cucini C."/>
            <person name="Frati F."/>
        </authorList>
    </citation>
    <scope>NUCLEOTIDE SEQUENCE [LARGE SCALE GENOMIC DNA]</scope>
</reference>
<evidence type="ECO:0000313" key="1">
    <source>
        <dbReference type="EMBL" id="CAL8137147.1"/>
    </source>
</evidence>
<proteinExistence type="predicted"/>
<organism evidence="1 2">
    <name type="scientific">Orchesella dallaii</name>
    <dbReference type="NCBI Taxonomy" id="48710"/>
    <lineage>
        <taxon>Eukaryota</taxon>
        <taxon>Metazoa</taxon>
        <taxon>Ecdysozoa</taxon>
        <taxon>Arthropoda</taxon>
        <taxon>Hexapoda</taxon>
        <taxon>Collembola</taxon>
        <taxon>Entomobryomorpha</taxon>
        <taxon>Entomobryoidea</taxon>
        <taxon>Orchesellidae</taxon>
        <taxon>Orchesellinae</taxon>
        <taxon>Orchesella</taxon>
    </lineage>
</organism>
<evidence type="ECO:0008006" key="3">
    <source>
        <dbReference type="Google" id="ProtNLM"/>
    </source>
</evidence>
<dbReference type="EMBL" id="CAXLJM020000114">
    <property type="protein sequence ID" value="CAL8137147.1"/>
    <property type="molecule type" value="Genomic_DNA"/>
</dbReference>
<protein>
    <recommendedName>
        <fullName evidence="3">ER-bound oxygenase mpaB/mpaB'/Rubber oxygenase catalytic domain-containing protein</fullName>
    </recommendedName>
</protein>
<evidence type="ECO:0000313" key="2">
    <source>
        <dbReference type="Proteomes" id="UP001642540"/>
    </source>
</evidence>
<sequence>MSRNKASCFVQYNVVGILFVIVLKLSLVKCVIWDDSNISHYRPKDTGFIQELNSIRCVDYQGHLSGKSRWPFSCLLPASHLATGRVVDGTSNKPERSITPPWMNLTLFRQGQEFARKHSGHLLLSHIYGLFCVNLFLDSKEVLLFAGGFDTPQKAAKRYTRIANGIFSWYRNMPPAKDYPRFESIANSIKNVRGIHRNITDAALRRIKGKRQDLINPTLYKSRSTNEELWKAFKMDVSSSTIPYENRFLPIEYELTEDERRPLNQFIQAMTQFGFIGFPVLFPERIGLQNPDENELFAFNHLWAVIGYLVGIRDEYNISLQPNLKTARKYFRDIFDTFIQPSFFQVDFFAKILIDPLLEGINQLESTMTPGVIVTRILRDIMRIPVPNLTKRLNTVESLSLAVTDAVVGNNMNLNRLLVTLVGDNILGQTKGQNIEESPTA</sequence>
<dbReference type="Proteomes" id="UP001642540">
    <property type="component" value="Unassembled WGS sequence"/>
</dbReference>
<dbReference type="PANTHER" id="PTHR37159:SF1">
    <property type="entry name" value="GH11867P"/>
    <property type="match status" value="1"/>
</dbReference>
<name>A0ABP1RWI1_9HEXA</name>